<dbReference type="EMBL" id="BLXT01000273">
    <property type="protein sequence ID" value="GFN75572.1"/>
    <property type="molecule type" value="Genomic_DNA"/>
</dbReference>
<dbReference type="AlphaFoldDB" id="A0AAV3XYY0"/>
<evidence type="ECO:0000313" key="2">
    <source>
        <dbReference type="Proteomes" id="UP000735302"/>
    </source>
</evidence>
<accession>A0AAV3XYY0</accession>
<evidence type="ECO:0000313" key="1">
    <source>
        <dbReference type="EMBL" id="GFN75572.1"/>
    </source>
</evidence>
<sequence>MVNVLLESVGHVDISGKETLALERHYFKKYAVASAYNRFGLCIANLRLSGLSQARAPVVRLEPETGRVSADQISGRNSFPLYHRRHRIQPLNNKTKSVV</sequence>
<proteinExistence type="predicted"/>
<protein>
    <submittedName>
        <fullName evidence="1">Uncharacterized protein</fullName>
    </submittedName>
</protein>
<dbReference type="Proteomes" id="UP000735302">
    <property type="component" value="Unassembled WGS sequence"/>
</dbReference>
<comment type="caution">
    <text evidence="1">The sequence shown here is derived from an EMBL/GenBank/DDBJ whole genome shotgun (WGS) entry which is preliminary data.</text>
</comment>
<gene>
    <name evidence="1" type="ORF">PoB_000207800</name>
</gene>
<organism evidence="1 2">
    <name type="scientific">Plakobranchus ocellatus</name>
    <dbReference type="NCBI Taxonomy" id="259542"/>
    <lineage>
        <taxon>Eukaryota</taxon>
        <taxon>Metazoa</taxon>
        <taxon>Spiralia</taxon>
        <taxon>Lophotrochozoa</taxon>
        <taxon>Mollusca</taxon>
        <taxon>Gastropoda</taxon>
        <taxon>Heterobranchia</taxon>
        <taxon>Euthyneura</taxon>
        <taxon>Panpulmonata</taxon>
        <taxon>Sacoglossa</taxon>
        <taxon>Placobranchoidea</taxon>
        <taxon>Plakobranchidae</taxon>
        <taxon>Plakobranchus</taxon>
    </lineage>
</organism>
<name>A0AAV3XYY0_9GAST</name>
<keyword evidence="2" id="KW-1185">Reference proteome</keyword>
<reference evidence="1 2" key="1">
    <citation type="journal article" date="2021" name="Elife">
        <title>Chloroplast acquisition without the gene transfer in kleptoplastic sea slugs, Plakobranchus ocellatus.</title>
        <authorList>
            <person name="Maeda T."/>
            <person name="Takahashi S."/>
            <person name="Yoshida T."/>
            <person name="Shimamura S."/>
            <person name="Takaki Y."/>
            <person name="Nagai Y."/>
            <person name="Toyoda A."/>
            <person name="Suzuki Y."/>
            <person name="Arimoto A."/>
            <person name="Ishii H."/>
            <person name="Satoh N."/>
            <person name="Nishiyama T."/>
            <person name="Hasebe M."/>
            <person name="Maruyama T."/>
            <person name="Minagawa J."/>
            <person name="Obokata J."/>
            <person name="Shigenobu S."/>
        </authorList>
    </citation>
    <scope>NUCLEOTIDE SEQUENCE [LARGE SCALE GENOMIC DNA]</scope>
</reference>